<dbReference type="GO" id="GO:0006396">
    <property type="term" value="P:RNA processing"/>
    <property type="evidence" value="ECO:0007669"/>
    <property type="project" value="TreeGrafter"/>
</dbReference>
<dbReference type="InterPro" id="IPR039883">
    <property type="entry name" value="Fcf2/DNTTIP2"/>
</dbReference>
<dbReference type="GO" id="GO:0005730">
    <property type="term" value="C:nucleolus"/>
    <property type="evidence" value="ECO:0007669"/>
    <property type="project" value="UniProtKB-SubCell"/>
</dbReference>
<reference evidence="5 6" key="1">
    <citation type="submission" date="2018-08" db="EMBL/GenBank/DDBJ databases">
        <title>Genome and evolution of the arbuscular mycorrhizal fungus Diversispora epigaea (formerly Glomus versiforme) and its bacterial endosymbionts.</title>
        <authorList>
            <person name="Sun X."/>
            <person name="Fei Z."/>
            <person name="Harrison M."/>
        </authorList>
    </citation>
    <scope>NUCLEOTIDE SEQUENCE [LARGE SCALE GENOMIC DNA]</scope>
    <source>
        <strain evidence="5 6">IT104</strain>
    </source>
</reference>
<feature type="compositionally biased region" description="Polar residues" evidence="3">
    <location>
        <begin position="83"/>
        <end position="96"/>
    </location>
</feature>
<feature type="domain" description="Fcf2 pre-rRNA processing C-terminal" evidence="4">
    <location>
        <begin position="126"/>
        <end position="219"/>
    </location>
</feature>
<dbReference type="EMBL" id="PQFF01000260">
    <property type="protein sequence ID" value="RHZ69331.1"/>
    <property type="molecule type" value="Genomic_DNA"/>
</dbReference>
<dbReference type="PANTHER" id="PTHR21686">
    <property type="entry name" value="DEOXYNUCLEOTIDYLTRANSFERASE TERMINAL-INTERACTING PROTEIN 2"/>
    <property type="match status" value="1"/>
</dbReference>
<gene>
    <name evidence="5" type="ORF">Glove_284g114</name>
</gene>
<dbReference type="Proteomes" id="UP000266861">
    <property type="component" value="Unassembled WGS sequence"/>
</dbReference>
<comment type="subcellular location">
    <subcellularLocation>
        <location evidence="1">Nucleus</location>
        <location evidence="1">Nucleolus</location>
    </subcellularLocation>
</comment>
<dbReference type="AlphaFoldDB" id="A0A397I151"/>
<feature type="compositionally biased region" description="Low complexity" evidence="3">
    <location>
        <begin position="97"/>
        <end position="112"/>
    </location>
</feature>
<sequence>MKLFTTDDEEELDTLFKNVEESCKLVQQEKQIQSDKKKSKALKFPKLFHIDDEQLYIKTNLDGIAILKEDAVPIIGSEKKENNNNNFTLKGSNKLAQSSQQSQESQSSQQLQPTKLSKKEKQKLRESTTGPGWFDMPKPELTPEIKRDLQVIKLRNVLDPKRFYKKDNSKNIPKYFQVGTIIEGPTDFYASRLPRKERKKTIVDELMADDKAKKYYKRKFLEIQETKQSGGKKYYKNLRNKRNPEWKK</sequence>
<organism evidence="5 6">
    <name type="scientific">Diversispora epigaea</name>
    <dbReference type="NCBI Taxonomy" id="1348612"/>
    <lineage>
        <taxon>Eukaryota</taxon>
        <taxon>Fungi</taxon>
        <taxon>Fungi incertae sedis</taxon>
        <taxon>Mucoromycota</taxon>
        <taxon>Glomeromycotina</taxon>
        <taxon>Glomeromycetes</taxon>
        <taxon>Diversisporales</taxon>
        <taxon>Diversisporaceae</taxon>
        <taxon>Diversispora</taxon>
    </lineage>
</organism>
<dbReference type="InterPro" id="IPR014810">
    <property type="entry name" value="Fcf2_C"/>
</dbReference>
<keyword evidence="6" id="KW-1185">Reference proteome</keyword>
<name>A0A397I151_9GLOM</name>
<evidence type="ECO:0000256" key="1">
    <source>
        <dbReference type="ARBA" id="ARBA00004604"/>
    </source>
</evidence>
<dbReference type="GO" id="GO:0003723">
    <property type="term" value="F:RNA binding"/>
    <property type="evidence" value="ECO:0007669"/>
    <property type="project" value="TreeGrafter"/>
</dbReference>
<keyword evidence="2" id="KW-0539">Nucleus</keyword>
<accession>A0A397I151</accession>
<dbReference type="OrthoDB" id="427886at2759"/>
<protein>
    <recommendedName>
        <fullName evidence="4">Fcf2 pre-rRNA processing C-terminal domain-containing protein</fullName>
    </recommendedName>
</protein>
<comment type="caution">
    <text evidence="5">The sequence shown here is derived from an EMBL/GenBank/DDBJ whole genome shotgun (WGS) entry which is preliminary data.</text>
</comment>
<evidence type="ECO:0000256" key="2">
    <source>
        <dbReference type="ARBA" id="ARBA00023242"/>
    </source>
</evidence>
<feature type="region of interest" description="Disordered" evidence="3">
    <location>
        <begin position="78"/>
        <end position="140"/>
    </location>
</feature>
<evidence type="ECO:0000313" key="6">
    <source>
        <dbReference type="Proteomes" id="UP000266861"/>
    </source>
</evidence>
<evidence type="ECO:0000313" key="5">
    <source>
        <dbReference type="EMBL" id="RHZ69331.1"/>
    </source>
</evidence>
<proteinExistence type="predicted"/>
<evidence type="ECO:0000256" key="3">
    <source>
        <dbReference type="SAM" id="MobiDB-lite"/>
    </source>
</evidence>
<evidence type="ECO:0000259" key="4">
    <source>
        <dbReference type="Pfam" id="PF08698"/>
    </source>
</evidence>
<feature type="compositionally biased region" description="Basic and acidic residues" evidence="3">
    <location>
        <begin position="117"/>
        <end position="126"/>
    </location>
</feature>
<dbReference type="Pfam" id="PF08698">
    <property type="entry name" value="Fcf2"/>
    <property type="match status" value="1"/>
</dbReference>
<dbReference type="PANTHER" id="PTHR21686:SF12">
    <property type="entry name" value="DEOXYNUCLEOTIDYLTRANSFERASE TERMINAL-INTERACTING PROTEIN 2"/>
    <property type="match status" value="1"/>
</dbReference>
<dbReference type="STRING" id="1348612.A0A397I151"/>